<comment type="caution">
    <text evidence="1">The sequence shown here is derived from an EMBL/GenBank/DDBJ whole genome shotgun (WGS) entry which is preliminary data.</text>
</comment>
<gene>
    <name evidence="1" type="ORF">N0F65_010962</name>
</gene>
<name>A0AAV2Z9A8_9STRA</name>
<dbReference type="AlphaFoldDB" id="A0AAV2Z9A8"/>
<accession>A0AAV2Z9A8</accession>
<sequence length="26" mass="2873">MGAVCDGSAEVISYVDMQWRLNARSN</sequence>
<protein>
    <submittedName>
        <fullName evidence="1">Uncharacterized protein</fullName>
    </submittedName>
</protein>
<reference evidence="1" key="1">
    <citation type="submission" date="2022-11" db="EMBL/GenBank/DDBJ databases">
        <authorList>
            <person name="Morgan W.R."/>
            <person name="Tartar A."/>
        </authorList>
    </citation>
    <scope>NUCLEOTIDE SEQUENCE</scope>
    <source>
        <strain evidence="1">ARSEF 373</strain>
    </source>
</reference>
<reference evidence="1" key="2">
    <citation type="journal article" date="2023" name="Microbiol Resour">
        <title>Decontamination and Annotation of the Draft Genome Sequence of the Oomycete Lagenidium giganteum ARSEF 373.</title>
        <authorList>
            <person name="Morgan W.R."/>
            <person name="Tartar A."/>
        </authorList>
    </citation>
    <scope>NUCLEOTIDE SEQUENCE</scope>
    <source>
        <strain evidence="1">ARSEF 373</strain>
    </source>
</reference>
<dbReference type="EMBL" id="DAKRPA010000030">
    <property type="protein sequence ID" value="DBA02490.1"/>
    <property type="molecule type" value="Genomic_DNA"/>
</dbReference>
<organism evidence="1 2">
    <name type="scientific">Lagenidium giganteum</name>
    <dbReference type="NCBI Taxonomy" id="4803"/>
    <lineage>
        <taxon>Eukaryota</taxon>
        <taxon>Sar</taxon>
        <taxon>Stramenopiles</taxon>
        <taxon>Oomycota</taxon>
        <taxon>Peronosporomycetes</taxon>
        <taxon>Pythiales</taxon>
        <taxon>Pythiaceae</taxon>
    </lineage>
</organism>
<keyword evidence="2" id="KW-1185">Reference proteome</keyword>
<dbReference type="Proteomes" id="UP001146120">
    <property type="component" value="Unassembled WGS sequence"/>
</dbReference>
<evidence type="ECO:0000313" key="2">
    <source>
        <dbReference type="Proteomes" id="UP001146120"/>
    </source>
</evidence>
<evidence type="ECO:0000313" key="1">
    <source>
        <dbReference type="EMBL" id="DBA02490.1"/>
    </source>
</evidence>
<proteinExistence type="predicted"/>